<reference evidence="7 8" key="1">
    <citation type="submission" date="2020-10" db="EMBL/GenBank/DDBJ databases">
        <title>The Coptis chinensis genome and diversification of protoberbering-type alkaloids.</title>
        <authorList>
            <person name="Wang B."/>
            <person name="Shu S."/>
            <person name="Song C."/>
            <person name="Liu Y."/>
        </authorList>
    </citation>
    <scope>NUCLEOTIDE SEQUENCE [LARGE SCALE GENOMIC DNA]</scope>
    <source>
        <strain evidence="7">HL-2020</strain>
        <tissue evidence="7">Leaf</tissue>
    </source>
</reference>
<evidence type="ECO:0000256" key="1">
    <source>
        <dbReference type="ARBA" id="ARBA00010617"/>
    </source>
</evidence>
<dbReference type="PRINTS" id="PR00385">
    <property type="entry name" value="P450"/>
</dbReference>
<dbReference type="GO" id="GO:0016705">
    <property type="term" value="F:oxidoreductase activity, acting on paired donors, with incorporation or reduction of molecular oxygen"/>
    <property type="evidence" value="ECO:0007669"/>
    <property type="project" value="InterPro"/>
</dbReference>
<gene>
    <name evidence="7" type="ORF">IFM89_023950</name>
</gene>
<evidence type="ECO:0000256" key="3">
    <source>
        <dbReference type="ARBA" id="ARBA00023004"/>
    </source>
</evidence>
<dbReference type="FunFam" id="1.10.630.10:FF:000011">
    <property type="entry name" value="Cytochrome P450 83B1"/>
    <property type="match status" value="1"/>
</dbReference>
<dbReference type="InterPro" id="IPR001128">
    <property type="entry name" value="Cyt_P450"/>
</dbReference>
<keyword evidence="5" id="KW-0560">Oxidoreductase</keyword>
<evidence type="ECO:0000256" key="5">
    <source>
        <dbReference type="RuleBase" id="RU000461"/>
    </source>
</evidence>
<dbReference type="OrthoDB" id="2789670at2759"/>
<evidence type="ECO:0000256" key="4">
    <source>
        <dbReference type="PIRSR" id="PIRSR602401-1"/>
    </source>
</evidence>
<dbReference type="GO" id="GO:0044550">
    <property type="term" value="P:secondary metabolite biosynthetic process"/>
    <property type="evidence" value="ECO:0007669"/>
    <property type="project" value="UniProtKB-ARBA"/>
</dbReference>
<dbReference type="PANTHER" id="PTHR47955">
    <property type="entry name" value="CYTOCHROME P450 FAMILY 71 PROTEIN"/>
    <property type="match status" value="1"/>
</dbReference>
<name>A0A835LWE0_9MAGN</name>
<evidence type="ECO:0000256" key="6">
    <source>
        <dbReference type="SAM" id="Phobius"/>
    </source>
</evidence>
<dbReference type="AlphaFoldDB" id="A0A835LWE0"/>
<feature type="transmembrane region" description="Helical" evidence="6">
    <location>
        <begin position="20"/>
        <end position="42"/>
    </location>
</feature>
<dbReference type="Proteomes" id="UP000631114">
    <property type="component" value="Unassembled WGS sequence"/>
</dbReference>
<dbReference type="Pfam" id="PF00067">
    <property type="entry name" value="p450"/>
    <property type="match status" value="1"/>
</dbReference>
<dbReference type="GO" id="GO:0004497">
    <property type="term" value="F:monooxygenase activity"/>
    <property type="evidence" value="ECO:0007669"/>
    <property type="project" value="UniProtKB-KW"/>
</dbReference>
<evidence type="ECO:0000313" key="8">
    <source>
        <dbReference type="Proteomes" id="UP000631114"/>
    </source>
</evidence>
<sequence length="521" mass="59177">MASLTFLLEWFDLGKQQATLFQHPYALSLLSIFSILILLRLIKRACSINPYLPPSPPKLPFIGNLHQLGKVVHRSLRDLSNQYGPLMLVRLGRAPVLIVSSADMAREIMKTHDVAFANRPFTTAAKIIFYGCTTITFSPYGEYWRHARKVSVTELLSIKRVEAFKFVREDEVGRMIKKISQSSLVGAPINLSNMLLSLSNNVLYRCVLGIRCRDGDVGENKFGELSSEVLKLMGAFSFRDIFPLLGWMDFFTGLDRRIKRVSREIDMLLDKIIVEHLINIKGNDSDDKKDFLDLLLGVQKNNILDIEFTQDNIKAIILDMFLGGTSTTSTTIEWAIAELLKNPNMMKKAQEEVRRVAGKKPEVDEEDIHQMSYLKAVVKETLRLHPPVPLLLPRESSTSTTIKGYYIPSKTTVFINAWAIQRDSEVWKNPEEFIPERFTNTLIDSKGLDYDYMPFGLGRRGCPGMSFGIALVEIVIAKLLYWFNWELPGGVRKEELDLIEASGFNHNKITSLHLVPIPYSS</sequence>
<dbReference type="PROSITE" id="PS00086">
    <property type="entry name" value="CYTOCHROME_P450"/>
    <property type="match status" value="1"/>
</dbReference>
<feature type="binding site" description="axial binding residue" evidence="4">
    <location>
        <position position="462"/>
    </location>
    <ligand>
        <name>heme</name>
        <dbReference type="ChEBI" id="CHEBI:30413"/>
    </ligand>
    <ligandPart>
        <name>Fe</name>
        <dbReference type="ChEBI" id="CHEBI:18248"/>
    </ligandPart>
</feature>
<keyword evidence="6" id="KW-1133">Transmembrane helix</keyword>
<dbReference type="GO" id="GO:0005506">
    <property type="term" value="F:iron ion binding"/>
    <property type="evidence" value="ECO:0007669"/>
    <property type="project" value="InterPro"/>
</dbReference>
<comment type="caution">
    <text evidence="7">The sequence shown here is derived from an EMBL/GenBank/DDBJ whole genome shotgun (WGS) entry which is preliminary data.</text>
</comment>
<dbReference type="GO" id="GO:0020037">
    <property type="term" value="F:heme binding"/>
    <property type="evidence" value="ECO:0007669"/>
    <property type="project" value="InterPro"/>
</dbReference>
<dbReference type="SUPFAM" id="SSF48264">
    <property type="entry name" value="Cytochrome P450"/>
    <property type="match status" value="1"/>
</dbReference>
<dbReference type="Gene3D" id="1.10.630.10">
    <property type="entry name" value="Cytochrome P450"/>
    <property type="match status" value="1"/>
</dbReference>
<keyword evidence="5" id="KW-0503">Monooxygenase</keyword>
<comment type="cofactor">
    <cofactor evidence="4">
        <name>heme</name>
        <dbReference type="ChEBI" id="CHEBI:30413"/>
    </cofactor>
</comment>
<evidence type="ECO:0008006" key="9">
    <source>
        <dbReference type="Google" id="ProtNLM"/>
    </source>
</evidence>
<keyword evidence="8" id="KW-1185">Reference proteome</keyword>
<protein>
    <recommendedName>
        <fullName evidence="9">Cytochrome P450</fullName>
    </recommendedName>
</protein>
<dbReference type="InterPro" id="IPR036396">
    <property type="entry name" value="Cyt_P450_sf"/>
</dbReference>
<proteinExistence type="inferred from homology"/>
<dbReference type="CDD" id="cd11072">
    <property type="entry name" value="CYP71-like"/>
    <property type="match status" value="1"/>
</dbReference>
<keyword evidence="6" id="KW-0472">Membrane</keyword>
<keyword evidence="2 4" id="KW-0479">Metal-binding</keyword>
<comment type="similarity">
    <text evidence="1 5">Belongs to the cytochrome P450 family.</text>
</comment>
<evidence type="ECO:0000313" key="7">
    <source>
        <dbReference type="EMBL" id="KAF9601886.1"/>
    </source>
</evidence>
<keyword evidence="4 5" id="KW-0349">Heme</keyword>
<keyword evidence="6" id="KW-0812">Transmembrane</keyword>
<keyword evidence="3 4" id="KW-0408">Iron</keyword>
<organism evidence="7 8">
    <name type="scientific">Coptis chinensis</name>
    <dbReference type="NCBI Taxonomy" id="261450"/>
    <lineage>
        <taxon>Eukaryota</taxon>
        <taxon>Viridiplantae</taxon>
        <taxon>Streptophyta</taxon>
        <taxon>Embryophyta</taxon>
        <taxon>Tracheophyta</taxon>
        <taxon>Spermatophyta</taxon>
        <taxon>Magnoliopsida</taxon>
        <taxon>Ranunculales</taxon>
        <taxon>Ranunculaceae</taxon>
        <taxon>Coptidoideae</taxon>
        <taxon>Coptis</taxon>
    </lineage>
</organism>
<accession>A0A835LWE0</accession>
<dbReference type="PRINTS" id="PR00463">
    <property type="entry name" value="EP450I"/>
</dbReference>
<dbReference type="InterPro" id="IPR017972">
    <property type="entry name" value="Cyt_P450_CS"/>
</dbReference>
<dbReference type="EMBL" id="JADFTS010000006">
    <property type="protein sequence ID" value="KAF9601886.1"/>
    <property type="molecule type" value="Genomic_DNA"/>
</dbReference>
<dbReference type="InterPro" id="IPR002401">
    <property type="entry name" value="Cyt_P450_E_grp-I"/>
</dbReference>
<dbReference type="PANTHER" id="PTHR47955:SF18">
    <property type="entry name" value="CYTOCHROME P450 71A1-LIKE"/>
    <property type="match status" value="1"/>
</dbReference>
<evidence type="ECO:0000256" key="2">
    <source>
        <dbReference type="ARBA" id="ARBA00022723"/>
    </source>
</evidence>